<dbReference type="RefSeq" id="WP_037275566.1">
    <property type="nucleotide sequence ID" value="NZ_KN293989.1"/>
</dbReference>
<dbReference type="OrthoDB" id="7836191at2"/>
<dbReference type="HOGENOM" id="CLU_110705_0_0_5"/>
<dbReference type="Proteomes" id="UP000030021">
    <property type="component" value="Unassembled WGS sequence"/>
</dbReference>
<dbReference type="EMBL" id="AONH01000025">
    <property type="protein sequence ID" value="KGM86027.1"/>
    <property type="molecule type" value="Genomic_DNA"/>
</dbReference>
<proteinExistence type="predicted"/>
<feature type="domain" description="Bacterial HORMA" evidence="1">
    <location>
        <begin position="1"/>
        <end position="165"/>
    </location>
</feature>
<evidence type="ECO:0000313" key="2">
    <source>
        <dbReference type="EMBL" id="KGM86027.1"/>
    </source>
</evidence>
<evidence type="ECO:0000259" key="1">
    <source>
        <dbReference type="Pfam" id="PF18173"/>
    </source>
</evidence>
<dbReference type="PATRIC" id="fig|1288298.3.peg.4134"/>
<dbReference type="Pfam" id="PF18173">
    <property type="entry name" value="bacHORMA_2"/>
    <property type="match status" value="1"/>
</dbReference>
<dbReference type="InterPro" id="IPR040649">
    <property type="entry name" value="Bact_HORMA"/>
</dbReference>
<name>A0A0A0HE83_9RHOB</name>
<accession>A0A0A0HE83</accession>
<gene>
    <name evidence="2" type="ORF">rosmuc_04136</name>
</gene>
<evidence type="ECO:0000313" key="3">
    <source>
        <dbReference type="Proteomes" id="UP000030021"/>
    </source>
</evidence>
<dbReference type="Gene3D" id="3.30.900.10">
    <property type="entry name" value="HORMA domain"/>
    <property type="match status" value="1"/>
</dbReference>
<comment type="caution">
    <text evidence="2">The sequence shown here is derived from an EMBL/GenBank/DDBJ whole genome shotgun (WGS) entry which is preliminary data.</text>
</comment>
<protein>
    <recommendedName>
        <fullName evidence="1">Bacterial HORMA domain-containing protein</fullName>
    </recommendedName>
</protein>
<dbReference type="InterPro" id="IPR036570">
    <property type="entry name" value="HORMA_dom_sf"/>
</dbReference>
<dbReference type="eggNOG" id="ENOG50307TE">
    <property type="taxonomic scope" value="Bacteria"/>
</dbReference>
<dbReference type="SUPFAM" id="SSF56019">
    <property type="entry name" value="The spindle assembly checkpoint protein mad2"/>
    <property type="match status" value="1"/>
</dbReference>
<dbReference type="AlphaFoldDB" id="A0A0A0HE83"/>
<organism evidence="2 3">
    <name type="scientific">Roseovarius mucosus DSM 17069</name>
    <dbReference type="NCBI Taxonomy" id="1288298"/>
    <lineage>
        <taxon>Bacteria</taxon>
        <taxon>Pseudomonadati</taxon>
        <taxon>Pseudomonadota</taxon>
        <taxon>Alphaproteobacteria</taxon>
        <taxon>Rhodobacterales</taxon>
        <taxon>Roseobacteraceae</taxon>
        <taxon>Roseovarius</taxon>
    </lineage>
</organism>
<sequence>MTTVITYSRTQSVTYVADNILKSLKDIIRLSGMDPTNFVNNTEINMRGIKAWLESEDLEKITLEIYDPATNELILRWDIDVNYSWSAGDGNFWTDTDQLRWAIRKAGVAPSSAKYDLLLRTKPGRPDVPGWYRTTARSTDGMVRQSLGSTIEHNGLGATASYWRQAS</sequence>
<reference evidence="2 3" key="1">
    <citation type="submission" date="2013-01" db="EMBL/GenBank/DDBJ databases">
        <authorList>
            <person name="Fiebig A."/>
            <person name="Goeker M."/>
            <person name="Klenk H.-P.P."/>
        </authorList>
    </citation>
    <scope>NUCLEOTIDE SEQUENCE [LARGE SCALE GENOMIC DNA]</scope>
    <source>
        <strain evidence="2 3">DSM 17069</strain>
    </source>
</reference>